<dbReference type="SMART" id="SM00422">
    <property type="entry name" value="HTH_MERR"/>
    <property type="match status" value="1"/>
</dbReference>
<reference evidence="5 6" key="1">
    <citation type="submission" date="2018-08" db="EMBL/GenBank/DDBJ databases">
        <title>Microbacterium oxydans strain HG3.</title>
        <authorList>
            <person name="ORTET P."/>
        </authorList>
    </citation>
    <scope>NUCLEOTIDE SEQUENCE [LARGE SCALE GENOMIC DNA]</scope>
    <source>
        <strain evidence="5 6">HG3</strain>
    </source>
</reference>
<dbReference type="PRINTS" id="PR00040">
    <property type="entry name" value="HTHMERR"/>
</dbReference>
<dbReference type="Proteomes" id="UP000274841">
    <property type="component" value="Chromosome"/>
</dbReference>
<dbReference type="EMBL" id="CP031422">
    <property type="protein sequence ID" value="AZS42152.1"/>
    <property type="molecule type" value="Genomic_DNA"/>
</dbReference>
<dbReference type="InterPro" id="IPR009061">
    <property type="entry name" value="DNA-bd_dom_put_sf"/>
</dbReference>
<protein>
    <submittedName>
        <fullName evidence="5">Redox-sensitive transcriptional activator SoxR</fullName>
    </submittedName>
</protein>
<keyword evidence="1" id="KW-0479">Metal-binding</keyword>
<keyword evidence="2" id="KW-0408">Iron</keyword>
<dbReference type="PANTHER" id="PTHR30204:SF0">
    <property type="entry name" value="REDOX-SENSITIVE TRANSCRIPTIONAL ACTIVATOR SOXR"/>
    <property type="match status" value="1"/>
</dbReference>
<dbReference type="GeneID" id="69641488"/>
<organism evidence="5 6">
    <name type="scientific">Microbacterium oxydans</name>
    <dbReference type="NCBI Taxonomy" id="82380"/>
    <lineage>
        <taxon>Bacteria</taxon>
        <taxon>Bacillati</taxon>
        <taxon>Actinomycetota</taxon>
        <taxon>Actinomycetes</taxon>
        <taxon>Micrococcales</taxon>
        <taxon>Microbacteriaceae</taxon>
        <taxon>Microbacterium</taxon>
    </lineage>
</organism>
<name>A0A147E5A3_9MICO</name>
<dbReference type="GO" id="GO:0006979">
    <property type="term" value="P:response to oxidative stress"/>
    <property type="evidence" value="ECO:0007669"/>
    <property type="project" value="InterPro"/>
</dbReference>
<dbReference type="NCBIfam" id="TIGR01950">
    <property type="entry name" value="SoxR"/>
    <property type="match status" value="1"/>
</dbReference>
<dbReference type="PROSITE" id="PS50937">
    <property type="entry name" value="HTH_MERR_2"/>
    <property type="match status" value="1"/>
</dbReference>
<evidence type="ECO:0000313" key="6">
    <source>
        <dbReference type="Proteomes" id="UP000274841"/>
    </source>
</evidence>
<sequence length="146" mass="16555">MSLEPDDLLAIGEVVRRSGVPATALHFYEQLGLIASTRTSGNQRRYRRHMLRRISLIVVAKRLGIPLTDVHEVFQSLPVDEPPSQRDWQRVAKLWRAQLDLRRTQLEHLRRELTGCIGCGCLSLKACRLLNPEDALATDGPGPRRI</sequence>
<evidence type="ECO:0000256" key="4">
    <source>
        <dbReference type="ARBA" id="ARBA00023125"/>
    </source>
</evidence>
<dbReference type="GO" id="GO:0051537">
    <property type="term" value="F:2 iron, 2 sulfur cluster binding"/>
    <property type="evidence" value="ECO:0007669"/>
    <property type="project" value="UniProtKB-KW"/>
</dbReference>
<proteinExistence type="predicted"/>
<dbReference type="RefSeq" id="WP_046748766.1">
    <property type="nucleotide sequence ID" value="NZ_BAAAKO010000002.1"/>
</dbReference>
<dbReference type="GO" id="GO:0003700">
    <property type="term" value="F:DNA-binding transcription factor activity"/>
    <property type="evidence" value="ECO:0007669"/>
    <property type="project" value="InterPro"/>
</dbReference>
<keyword evidence="1" id="KW-0001">2Fe-2S</keyword>
<dbReference type="InterPro" id="IPR010211">
    <property type="entry name" value="Redox-sen_tscrpt-act_SoxR"/>
</dbReference>
<dbReference type="InterPro" id="IPR000551">
    <property type="entry name" value="MerR-type_HTH_dom"/>
</dbReference>
<dbReference type="GO" id="GO:0003677">
    <property type="term" value="F:DNA binding"/>
    <property type="evidence" value="ECO:0007669"/>
    <property type="project" value="UniProtKB-KW"/>
</dbReference>
<dbReference type="SUPFAM" id="SSF46955">
    <property type="entry name" value="Putative DNA-binding domain"/>
    <property type="match status" value="1"/>
</dbReference>
<evidence type="ECO:0000256" key="2">
    <source>
        <dbReference type="ARBA" id="ARBA00023004"/>
    </source>
</evidence>
<dbReference type="InterPro" id="IPR047057">
    <property type="entry name" value="MerR_fam"/>
</dbReference>
<accession>A0A147E5A3</accession>
<keyword evidence="3" id="KW-0411">Iron-sulfur</keyword>
<dbReference type="PANTHER" id="PTHR30204">
    <property type="entry name" value="REDOX-CYCLING DRUG-SENSING TRANSCRIPTIONAL ACTIVATOR SOXR"/>
    <property type="match status" value="1"/>
</dbReference>
<dbReference type="Gene3D" id="1.10.1660.10">
    <property type="match status" value="1"/>
</dbReference>
<gene>
    <name evidence="5" type="primary">soxR_2</name>
    <name evidence="5" type="ORF">CVS54_03514</name>
</gene>
<dbReference type="Pfam" id="PF13411">
    <property type="entry name" value="MerR_1"/>
    <property type="match status" value="1"/>
</dbReference>
<dbReference type="AlphaFoldDB" id="A0A147E5A3"/>
<evidence type="ECO:0000256" key="3">
    <source>
        <dbReference type="ARBA" id="ARBA00023014"/>
    </source>
</evidence>
<evidence type="ECO:0000313" key="5">
    <source>
        <dbReference type="EMBL" id="AZS42152.1"/>
    </source>
</evidence>
<keyword evidence="4" id="KW-0238">DNA-binding</keyword>
<dbReference type="KEGG" id="moy:CVS54_03514"/>
<evidence type="ECO:0000256" key="1">
    <source>
        <dbReference type="ARBA" id="ARBA00022714"/>
    </source>
</evidence>